<dbReference type="SUPFAM" id="SSF56112">
    <property type="entry name" value="Protein kinase-like (PK-like)"/>
    <property type="match status" value="1"/>
</dbReference>
<evidence type="ECO:0000313" key="8">
    <source>
        <dbReference type="EMBL" id="KAJ8887953.1"/>
    </source>
</evidence>
<dbReference type="PANTHER" id="PTHR24056">
    <property type="entry name" value="CELL DIVISION PROTEIN KINASE"/>
    <property type="match status" value="1"/>
</dbReference>
<dbReference type="SMART" id="SM00220">
    <property type="entry name" value="S_TKc"/>
    <property type="match status" value="1"/>
</dbReference>
<dbReference type="Gene3D" id="1.10.510.10">
    <property type="entry name" value="Transferase(Phosphotransferase) domain 1"/>
    <property type="match status" value="2"/>
</dbReference>
<dbReference type="Pfam" id="PF00069">
    <property type="entry name" value="Pkinase"/>
    <property type="match status" value="1"/>
</dbReference>
<reference evidence="8 9" key="1">
    <citation type="submission" date="2023-02" db="EMBL/GenBank/DDBJ databases">
        <title>LHISI_Scaffold_Assembly.</title>
        <authorList>
            <person name="Stuart O.P."/>
            <person name="Cleave R."/>
            <person name="Magrath M.J.L."/>
            <person name="Mikheyev A.S."/>
        </authorList>
    </citation>
    <scope>NUCLEOTIDE SEQUENCE [LARGE SCALE GENOMIC DNA]</scope>
    <source>
        <strain evidence="8">Daus_M_001</strain>
        <tissue evidence="8">Leg muscle</tissue>
    </source>
</reference>
<feature type="domain" description="Protein kinase" evidence="7">
    <location>
        <begin position="1"/>
        <end position="386"/>
    </location>
</feature>
<dbReference type="Proteomes" id="UP001159363">
    <property type="component" value="Chromosome 3"/>
</dbReference>
<organism evidence="8 9">
    <name type="scientific">Dryococelus australis</name>
    <dbReference type="NCBI Taxonomy" id="614101"/>
    <lineage>
        <taxon>Eukaryota</taxon>
        <taxon>Metazoa</taxon>
        <taxon>Ecdysozoa</taxon>
        <taxon>Arthropoda</taxon>
        <taxon>Hexapoda</taxon>
        <taxon>Insecta</taxon>
        <taxon>Pterygota</taxon>
        <taxon>Neoptera</taxon>
        <taxon>Polyneoptera</taxon>
        <taxon>Phasmatodea</taxon>
        <taxon>Verophasmatodea</taxon>
        <taxon>Anareolatae</taxon>
        <taxon>Phasmatidae</taxon>
        <taxon>Eurycanthinae</taxon>
        <taxon>Dryococelus</taxon>
    </lineage>
</organism>
<keyword evidence="9" id="KW-1185">Reference proteome</keyword>
<keyword evidence="2" id="KW-0723">Serine/threonine-protein kinase</keyword>
<evidence type="ECO:0000256" key="3">
    <source>
        <dbReference type="ARBA" id="ARBA00022679"/>
    </source>
</evidence>
<dbReference type="PROSITE" id="PS00108">
    <property type="entry name" value="PROTEIN_KINASE_ST"/>
    <property type="match status" value="1"/>
</dbReference>
<evidence type="ECO:0000313" key="9">
    <source>
        <dbReference type="Proteomes" id="UP001159363"/>
    </source>
</evidence>
<dbReference type="InterPro" id="IPR011009">
    <property type="entry name" value="Kinase-like_dom_sf"/>
</dbReference>
<proteinExistence type="inferred from homology"/>
<dbReference type="PANTHER" id="PTHR24056:SF472">
    <property type="entry name" value="CYCLIN-DEPENDENT KINASE 4, ISOFORM A"/>
    <property type="match status" value="1"/>
</dbReference>
<protein>
    <recommendedName>
        <fullName evidence="7">Protein kinase domain-containing protein</fullName>
    </recommendedName>
</protein>
<dbReference type="InterPro" id="IPR008271">
    <property type="entry name" value="Ser/Thr_kinase_AS"/>
</dbReference>
<comment type="caution">
    <text evidence="8">The sequence shown here is derived from an EMBL/GenBank/DDBJ whole genome shotgun (WGS) entry which is preliminary data.</text>
</comment>
<keyword evidence="4" id="KW-0547">Nucleotide-binding</keyword>
<gene>
    <name evidence="8" type="ORF">PR048_007437</name>
</gene>
<accession>A0ABQ9HU95</accession>
<evidence type="ECO:0000256" key="5">
    <source>
        <dbReference type="ARBA" id="ARBA00022777"/>
    </source>
</evidence>
<evidence type="ECO:0000259" key="7">
    <source>
        <dbReference type="PROSITE" id="PS50011"/>
    </source>
</evidence>
<evidence type="ECO:0000256" key="2">
    <source>
        <dbReference type="ARBA" id="ARBA00022527"/>
    </source>
</evidence>
<dbReference type="InterPro" id="IPR050108">
    <property type="entry name" value="CDK"/>
</dbReference>
<name>A0ABQ9HU95_9NEOP</name>
<keyword evidence="6" id="KW-0067">ATP-binding</keyword>
<keyword evidence="3" id="KW-0808">Transferase</keyword>
<dbReference type="InterPro" id="IPR000719">
    <property type="entry name" value="Prot_kinase_dom"/>
</dbReference>
<comment type="similarity">
    <text evidence="1">Belongs to the protein kinase superfamily. CMGC Ser/Thr protein kinase family. CDC2/CDKX subfamily.</text>
</comment>
<evidence type="ECO:0000256" key="6">
    <source>
        <dbReference type="ARBA" id="ARBA00022840"/>
    </source>
</evidence>
<dbReference type="PROSITE" id="PS50011">
    <property type="entry name" value="PROTEIN_KINASE_DOM"/>
    <property type="match status" value="1"/>
</dbReference>
<sequence length="408" mass="45830">MQGWIKRDHPEKTIYPQRHLTTFHTCTSRMQCGHRREHVRAGVKESSVVCYVCGRLLDICHGEKVRNEQRLTLYLIFEHVDQDLASYLERCPPPGVPPSRIKVTSYAQLSVTLPPCHCSRASNITFFETMVLRQRSHCLKDMVFQILSGVDFLHCHRIIHRDLKPQNLLVTSSGVIKLADLGLAKCYDFDMRLTSVVVTLWYRSPEVLLGQSYSSALDLWSCGCIMAELFRRSPLFPGTSEGDQLDRIFHVNDVCVGRRVIGTPSQAQWPERSSILWSSIVYRPPAVLCTLVPEICIPGEDLLKVGILHRSSTATGRIGKNPDGGPVGRVMPSGALVGWWVEQSQVGMHWLSGICILKWGRSGSKMLKFDPEQRITAKNALRHPYFSDDGFSPVELTLAPPATNPQGS</sequence>
<evidence type="ECO:0000256" key="4">
    <source>
        <dbReference type="ARBA" id="ARBA00022741"/>
    </source>
</evidence>
<dbReference type="EMBL" id="JARBHB010000003">
    <property type="protein sequence ID" value="KAJ8887953.1"/>
    <property type="molecule type" value="Genomic_DNA"/>
</dbReference>
<evidence type="ECO:0000256" key="1">
    <source>
        <dbReference type="ARBA" id="ARBA00006485"/>
    </source>
</evidence>
<keyword evidence="5" id="KW-0418">Kinase</keyword>